<keyword evidence="2" id="KW-0472">Membrane</keyword>
<gene>
    <name evidence="3" type="ORF">ACFFVD_13610</name>
</gene>
<comment type="caution">
    <text evidence="3">The sequence shown here is derived from an EMBL/GenBank/DDBJ whole genome shotgun (WGS) entry which is preliminary data.</text>
</comment>
<proteinExistence type="predicted"/>
<evidence type="ECO:0000256" key="1">
    <source>
        <dbReference type="SAM" id="MobiDB-lite"/>
    </source>
</evidence>
<name>A0ABV5JSU4_9ACTN</name>
<sequence length="292" mass="30612">MTYGNGSGQGQGPWQPPGRGPWQAPGQGQGQGQPSGPGQQQNHGPWHAPGQGGAHGQPPGQGPGQEPGRTPGYEQWQQPGEQNKKSNAVWWVLGSLGVLGLIAVVVAGIGVTRMLNDLDVSEESQNSAVAASSSSSSSPTPPTRPSSPTPTTEPDSSGAGGDPIRKPPRFPQVQPAADLPEDQAAALGVDVDIQTSELRYVVLDMFDEPIYNCIFSADFQNLTDQPIEVTAEFQTTGDTRLEWSSGSPNDFAPNDSTELVLGWDGLSREEVGLSEDECTGSVELTFLEVASG</sequence>
<evidence type="ECO:0008006" key="5">
    <source>
        <dbReference type="Google" id="ProtNLM"/>
    </source>
</evidence>
<evidence type="ECO:0000313" key="4">
    <source>
        <dbReference type="Proteomes" id="UP001589700"/>
    </source>
</evidence>
<evidence type="ECO:0000313" key="3">
    <source>
        <dbReference type="EMBL" id="MFB9260837.1"/>
    </source>
</evidence>
<feature type="compositionally biased region" description="Low complexity" evidence="1">
    <location>
        <begin position="36"/>
        <end position="49"/>
    </location>
</feature>
<feature type="region of interest" description="Disordered" evidence="1">
    <location>
        <begin position="126"/>
        <end position="175"/>
    </location>
</feature>
<dbReference type="RefSeq" id="WP_380023946.1">
    <property type="nucleotide sequence ID" value="NZ_JBHMDY010000008.1"/>
</dbReference>
<evidence type="ECO:0000256" key="2">
    <source>
        <dbReference type="SAM" id="Phobius"/>
    </source>
</evidence>
<feature type="transmembrane region" description="Helical" evidence="2">
    <location>
        <begin position="88"/>
        <end position="111"/>
    </location>
</feature>
<dbReference type="EMBL" id="JBHMDY010000008">
    <property type="protein sequence ID" value="MFB9260837.1"/>
    <property type="molecule type" value="Genomic_DNA"/>
</dbReference>
<accession>A0ABV5JSU4</accession>
<feature type="compositionally biased region" description="Gly residues" evidence="1">
    <location>
        <begin position="1"/>
        <end position="11"/>
    </location>
</feature>
<keyword evidence="2" id="KW-0812">Transmembrane</keyword>
<feature type="compositionally biased region" description="Pro residues" evidence="1">
    <location>
        <begin position="139"/>
        <end position="148"/>
    </location>
</feature>
<reference evidence="3 4" key="1">
    <citation type="submission" date="2024-09" db="EMBL/GenBank/DDBJ databases">
        <authorList>
            <person name="Sun Q."/>
            <person name="Mori K."/>
        </authorList>
    </citation>
    <scope>NUCLEOTIDE SEQUENCE [LARGE SCALE GENOMIC DNA]</scope>
    <source>
        <strain evidence="3 4">CCM 7659</strain>
    </source>
</reference>
<keyword evidence="2" id="KW-1133">Transmembrane helix</keyword>
<protein>
    <recommendedName>
        <fullName evidence="5">DUF4352 domain-containing protein</fullName>
    </recommendedName>
</protein>
<keyword evidence="4" id="KW-1185">Reference proteome</keyword>
<dbReference type="Proteomes" id="UP001589700">
    <property type="component" value="Unassembled WGS sequence"/>
</dbReference>
<organism evidence="3 4">
    <name type="scientific">Dietzia aerolata</name>
    <dbReference type="NCBI Taxonomy" id="595984"/>
    <lineage>
        <taxon>Bacteria</taxon>
        <taxon>Bacillati</taxon>
        <taxon>Actinomycetota</taxon>
        <taxon>Actinomycetes</taxon>
        <taxon>Mycobacteriales</taxon>
        <taxon>Dietziaceae</taxon>
        <taxon>Dietzia</taxon>
    </lineage>
</organism>
<feature type="region of interest" description="Disordered" evidence="1">
    <location>
        <begin position="1"/>
        <end position="81"/>
    </location>
</feature>